<evidence type="ECO:0000313" key="16">
    <source>
        <dbReference type="Proteomes" id="UP001219525"/>
    </source>
</evidence>
<evidence type="ECO:0000256" key="6">
    <source>
        <dbReference type="ARBA" id="ARBA00023157"/>
    </source>
</evidence>
<dbReference type="InterPro" id="IPR013320">
    <property type="entry name" value="ConA-like_dom_sf"/>
</dbReference>
<dbReference type="PROSITE" id="PS51164">
    <property type="entry name" value="CBM1_2"/>
    <property type="match status" value="1"/>
</dbReference>
<keyword evidence="16" id="KW-1185">Reference proteome</keyword>
<keyword evidence="8" id="KW-0119">Carbohydrate metabolism</keyword>
<comment type="caution">
    <text evidence="15">The sequence shown here is derived from an EMBL/GenBank/DDBJ whole genome shotgun (WGS) entry which is preliminary data.</text>
</comment>
<dbReference type="InterPro" id="IPR000254">
    <property type="entry name" value="CBD"/>
</dbReference>
<keyword evidence="10 11" id="KW-0624">Polysaccharide degradation</keyword>
<keyword evidence="9 11" id="KW-0326">Glycosidase</keyword>
<dbReference type="EMBL" id="JARJCW010000006">
    <property type="protein sequence ID" value="KAJ7223467.1"/>
    <property type="molecule type" value="Genomic_DNA"/>
</dbReference>
<evidence type="ECO:0000256" key="12">
    <source>
        <dbReference type="SAM" id="MobiDB-lite"/>
    </source>
</evidence>
<sequence length="483" mass="49847">MLSAVSVLSLAGLVASQQIGTIVPEVHPPITYETCTVAGGCATQSGSIVLDANFRFLHDASGDTCNPSSGFNRTICPNAATCGEACALEGADYATTFGVSTSGDTLSLVFGNGGSRVYLLDSTGNYADFRVMGKEFTFDVNVGNLPCGYNGALYFSEMPLDGGKSAINEAGATYGTGYCDSQCPKGINFLNGTVNVDGSLGSCCNEMDLWEANSVATQLTPHPCNVTGEFACSGSTCGRPLCDPSGCDFNPFRMGNQSFYGPGKIVDTNQVMTVVTQFVTDDGTPEGTLTAIKRIYVQNGVVIQNSNIAISGLPQTNAMTQELCSDKISVLGDDSAFNTFGGLAGMGKSLARSAVLVISLWDDLSGGMIWLDGLEGSNPSAPGALRGPCPAPPAKSDPQASVTFSRIRVGELGSTFKGSAPAPPPTTTSAPSSTTSTSTSTTTSSGPQQTHWGQCGGQFYSGPTTCAAPFSCVFSNPFYSQCL</sequence>
<keyword evidence="3 13" id="KW-0732">Signal</keyword>
<dbReference type="PROSITE" id="PS00562">
    <property type="entry name" value="CBM1_1"/>
    <property type="match status" value="1"/>
</dbReference>
<dbReference type="EC" id="3.2.1.-" evidence="11"/>
<comment type="catalytic activity">
    <reaction evidence="1">
        <text>Endohydrolysis of (1-&gt;4)-beta-D-glucosidic linkages in cellulose, lichenin and cereal beta-D-glucans.</text>
        <dbReference type="EC" id="3.2.1.4"/>
    </reaction>
</comment>
<dbReference type="Gene3D" id="2.70.100.10">
    <property type="entry name" value="Glycoside hydrolase, family 7, domain"/>
    <property type="match status" value="1"/>
</dbReference>
<dbReference type="Proteomes" id="UP001219525">
    <property type="component" value="Unassembled WGS sequence"/>
</dbReference>
<comment type="similarity">
    <text evidence="2 11">Belongs to the glycosyl hydrolase 7 (cellulase C) family.</text>
</comment>
<feature type="domain" description="CBM1" evidence="14">
    <location>
        <begin position="447"/>
        <end position="483"/>
    </location>
</feature>
<dbReference type="AlphaFoldDB" id="A0AAD6YMB7"/>
<organism evidence="15 16">
    <name type="scientific">Mycena pura</name>
    <dbReference type="NCBI Taxonomy" id="153505"/>
    <lineage>
        <taxon>Eukaryota</taxon>
        <taxon>Fungi</taxon>
        <taxon>Dikarya</taxon>
        <taxon>Basidiomycota</taxon>
        <taxon>Agaricomycotina</taxon>
        <taxon>Agaricomycetes</taxon>
        <taxon>Agaricomycetidae</taxon>
        <taxon>Agaricales</taxon>
        <taxon>Marasmiineae</taxon>
        <taxon>Mycenaceae</taxon>
        <taxon>Mycena</taxon>
    </lineage>
</organism>
<dbReference type="InterPro" id="IPR037019">
    <property type="entry name" value="Glyco_hydro_7_sf"/>
</dbReference>
<dbReference type="GO" id="GO:0005576">
    <property type="term" value="C:extracellular region"/>
    <property type="evidence" value="ECO:0007669"/>
    <property type="project" value="InterPro"/>
</dbReference>
<evidence type="ECO:0000256" key="13">
    <source>
        <dbReference type="SAM" id="SignalP"/>
    </source>
</evidence>
<dbReference type="GO" id="GO:0030248">
    <property type="term" value="F:cellulose binding"/>
    <property type="evidence" value="ECO:0007669"/>
    <property type="project" value="InterPro"/>
</dbReference>
<dbReference type="PANTHER" id="PTHR33753">
    <property type="entry name" value="1,4-BETA-D-GLUCAN CELLOBIOHYDROLASE B"/>
    <property type="match status" value="1"/>
</dbReference>
<evidence type="ECO:0000256" key="2">
    <source>
        <dbReference type="ARBA" id="ARBA00006044"/>
    </source>
</evidence>
<evidence type="ECO:0000256" key="3">
    <source>
        <dbReference type="ARBA" id="ARBA00022729"/>
    </source>
</evidence>
<evidence type="ECO:0000256" key="9">
    <source>
        <dbReference type="ARBA" id="ARBA00023295"/>
    </source>
</evidence>
<dbReference type="PRINTS" id="PR00734">
    <property type="entry name" value="GLHYDRLASE7"/>
</dbReference>
<dbReference type="Pfam" id="PF00734">
    <property type="entry name" value="CBM_1"/>
    <property type="match status" value="1"/>
</dbReference>
<dbReference type="PANTHER" id="PTHR33753:SF1">
    <property type="entry name" value="ENDO-BETA-1,4-GLUCANASE CELB"/>
    <property type="match status" value="1"/>
</dbReference>
<keyword evidence="4 11" id="KW-0378">Hydrolase</keyword>
<dbReference type="GO" id="GO:0030245">
    <property type="term" value="P:cellulose catabolic process"/>
    <property type="evidence" value="ECO:0007669"/>
    <property type="project" value="UniProtKB-KW"/>
</dbReference>
<evidence type="ECO:0000256" key="10">
    <source>
        <dbReference type="ARBA" id="ARBA00023326"/>
    </source>
</evidence>
<evidence type="ECO:0000256" key="5">
    <source>
        <dbReference type="ARBA" id="ARBA00023001"/>
    </source>
</evidence>
<proteinExistence type="inferred from homology"/>
<protein>
    <recommendedName>
        <fullName evidence="11">Glucanase</fullName>
        <ecNumber evidence="11">3.2.1.-</ecNumber>
    </recommendedName>
</protein>
<dbReference type="GO" id="GO:0008810">
    <property type="term" value="F:cellulase activity"/>
    <property type="evidence" value="ECO:0007669"/>
    <property type="project" value="UniProtKB-EC"/>
</dbReference>
<keyword evidence="6" id="KW-1015">Disulfide bond</keyword>
<name>A0AAD6YMB7_9AGAR</name>
<evidence type="ECO:0000256" key="11">
    <source>
        <dbReference type="RuleBase" id="RU361164"/>
    </source>
</evidence>
<feature type="region of interest" description="Disordered" evidence="12">
    <location>
        <begin position="381"/>
        <end position="401"/>
    </location>
</feature>
<evidence type="ECO:0000256" key="8">
    <source>
        <dbReference type="ARBA" id="ARBA00023277"/>
    </source>
</evidence>
<feature type="chain" id="PRO_5041965713" description="Glucanase" evidence="13">
    <location>
        <begin position="17"/>
        <end position="483"/>
    </location>
</feature>
<keyword evidence="7" id="KW-0325">Glycoprotein</keyword>
<evidence type="ECO:0000259" key="14">
    <source>
        <dbReference type="PROSITE" id="PS51164"/>
    </source>
</evidence>
<evidence type="ECO:0000256" key="7">
    <source>
        <dbReference type="ARBA" id="ARBA00023180"/>
    </source>
</evidence>
<dbReference type="InterPro" id="IPR001722">
    <property type="entry name" value="Glyco_hydro_7"/>
</dbReference>
<evidence type="ECO:0000256" key="1">
    <source>
        <dbReference type="ARBA" id="ARBA00000966"/>
    </source>
</evidence>
<keyword evidence="5 11" id="KW-0136">Cellulose degradation</keyword>
<accession>A0AAD6YMB7</accession>
<dbReference type="Pfam" id="PF00840">
    <property type="entry name" value="Glyco_hydro_7"/>
    <property type="match status" value="1"/>
</dbReference>
<dbReference type="SMART" id="SM00236">
    <property type="entry name" value="fCBD"/>
    <property type="match status" value="1"/>
</dbReference>
<feature type="signal peptide" evidence="13">
    <location>
        <begin position="1"/>
        <end position="16"/>
    </location>
</feature>
<feature type="region of interest" description="Disordered" evidence="12">
    <location>
        <begin position="414"/>
        <end position="450"/>
    </location>
</feature>
<dbReference type="InterPro" id="IPR035971">
    <property type="entry name" value="CBD_sf"/>
</dbReference>
<evidence type="ECO:0000313" key="15">
    <source>
        <dbReference type="EMBL" id="KAJ7223467.1"/>
    </source>
</evidence>
<feature type="compositionally biased region" description="Low complexity" evidence="12">
    <location>
        <begin position="427"/>
        <end position="445"/>
    </location>
</feature>
<dbReference type="CDD" id="cd07999">
    <property type="entry name" value="GH7_CBH_EG"/>
    <property type="match status" value="1"/>
</dbReference>
<dbReference type="SUPFAM" id="SSF57180">
    <property type="entry name" value="Cellulose-binding domain"/>
    <property type="match status" value="1"/>
</dbReference>
<evidence type="ECO:0000256" key="4">
    <source>
        <dbReference type="ARBA" id="ARBA00022801"/>
    </source>
</evidence>
<dbReference type="SUPFAM" id="SSF49899">
    <property type="entry name" value="Concanavalin A-like lectins/glucanases"/>
    <property type="match status" value="1"/>
</dbReference>
<reference evidence="15" key="1">
    <citation type="submission" date="2023-03" db="EMBL/GenBank/DDBJ databases">
        <title>Massive genome expansion in bonnet fungi (Mycena s.s.) driven by repeated elements and novel gene families across ecological guilds.</title>
        <authorList>
            <consortium name="Lawrence Berkeley National Laboratory"/>
            <person name="Harder C.B."/>
            <person name="Miyauchi S."/>
            <person name="Viragh M."/>
            <person name="Kuo A."/>
            <person name="Thoen E."/>
            <person name="Andreopoulos B."/>
            <person name="Lu D."/>
            <person name="Skrede I."/>
            <person name="Drula E."/>
            <person name="Henrissat B."/>
            <person name="Morin E."/>
            <person name="Kohler A."/>
            <person name="Barry K."/>
            <person name="LaButti K."/>
            <person name="Morin E."/>
            <person name="Salamov A."/>
            <person name="Lipzen A."/>
            <person name="Mereny Z."/>
            <person name="Hegedus B."/>
            <person name="Baldrian P."/>
            <person name="Stursova M."/>
            <person name="Weitz H."/>
            <person name="Taylor A."/>
            <person name="Grigoriev I.V."/>
            <person name="Nagy L.G."/>
            <person name="Martin F."/>
            <person name="Kauserud H."/>
        </authorList>
    </citation>
    <scope>NUCLEOTIDE SEQUENCE</scope>
    <source>
        <strain evidence="15">9144</strain>
    </source>
</reference>
<gene>
    <name evidence="15" type="ORF">GGX14DRAFT_427616</name>
</gene>